<dbReference type="PATRIC" id="fig|43678.3.peg.1035"/>
<dbReference type="PANTHER" id="PTHR33164:SF104">
    <property type="entry name" value="TRANSCRIPTIONAL REGULATORY PROTEIN"/>
    <property type="match status" value="1"/>
</dbReference>
<organism evidence="2 3">
    <name type="scientific">Oerskovia enterophila</name>
    <dbReference type="NCBI Taxonomy" id="43678"/>
    <lineage>
        <taxon>Bacteria</taxon>
        <taxon>Bacillati</taxon>
        <taxon>Actinomycetota</taxon>
        <taxon>Actinomycetes</taxon>
        <taxon>Micrococcales</taxon>
        <taxon>Cellulomonadaceae</taxon>
        <taxon>Oerskovia</taxon>
    </lineage>
</organism>
<dbReference type="GO" id="GO:0003700">
    <property type="term" value="F:DNA-binding transcription factor activity"/>
    <property type="evidence" value="ECO:0007669"/>
    <property type="project" value="InterPro"/>
</dbReference>
<dbReference type="SUPFAM" id="SSF46785">
    <property type="entry name" value="Winged helix' DNA-binding domain"/>
    <property type="match status" value="1"/>
</dbReference>
<dbReference type="PROSITE" id="PS50995">
    <property type="entry name" value="HTH_MARR_2"/>
    <property type="match status" value="1"/>
</dbReference>
<dbReference type="InterPro" id="IPR036390">
    <property type="entry name" value="WH_DNA-bd_sf"/>
</dbReference>
<dbReference type="Gene3D" id="1.10.10.10">
    <property type="entry name" value="Winged helix-like DNA-binding domain superfamily/Winged helix DNA-binding domain"/>
    <property type="match status" value="1"/>
</dbReference>
<dbReference type="GO" id="GO:0006950">
    <property type="term" value="P:response to stress"/>
    <property type="evidence" value="ECO:0007669"/>
    <property type="project" value="TreeGrafter"/>
</dbReference>
<evidence type="ECO:0000259" key="1">
    <source>
        <dbReference type="PROSITE" id="PS50995"/>
    </source>
</evidence>
<dbReference type="InterPro" id="IPR039422">
    <property type="entry name" value="MarR/SlyA-like"/>
</dbReference>
<dbReference type="Proteomes" id="UP000076447">
    <property type="component" value="Unassembled WGS sequence"/>
</dbReference>
<dbReference type="AlphaFoldDB" id="A0A163SF64"/>
<dbReference type="InterPro" id="IPR000835">
    <property type="entry name" value="HTH_MarR-typ"/>
</dbReference>
<reference evidence="2 3" key="1">
    <citation type="submission" date="2016-01" db="EMBL/GenBank/DDBJ databases">
        <title>Genome sequence of Oerskovia enterophila VJag, an agar and cellulose degrading bacterium.</title>
        <authorList>
            <person name="Poehlein A."/>
            <person name="Jag V."/>
            <person name="Bengelsdorf F."/>
            <person name="Duerre P."/>
            <person name="Daniel R."/>
        </authorList>
    </citation>
    <scope>NUCLEOTIDE SEQUENCE [LARGE SCALE GENOMIC DNA]</scope>
    <source>
        <strain evidence="2 3">VJag</strain>
    </source>
</reference>
<dbReference type="Pfam" id="PF12802">
    <property type="entry name" value="MarR_2"/>
    <property type="match status" value="1"/>
</dbReference>
<dbReference type="PANTHER" id="PTHR33164">
    <property type="entry name" value="TRANSCRIPTIONAL REGULATOR, MARR FAMILY"/>
    <property type="match status" value="1"/>
</dbReference>
<dbReference type="PRINTS" id="PR00598">
    <property type="entry name" value="HTHMARR"/>
</dbReference>
<evidence type="ECO:0000313" key="3">
    <source>
        <dbReference type="Proteomes" id="UP000076447"/>
    </source>
</evidence>
<gene>
    <name evidence="2" type="ORF">OJAG_09900</name>
</gene>
<protein>
    <submittedName>
        <fullName evidence="2">Transcriptional repressor MprA</fullName>
    </submittedName>
</protein>
<accession>A0A163SF64</accession>
<sequence>MVAWAGMTVAVDEESGIPSRIRLVRRCFTSELIGPGHYAGPVDYVERLREQWAEQMPDVDVSPADSIGRITRIAALLAEASDAALAQRSLTRPELEVLTALRRAGRPLRAREVTTITRAPGASITKRLDHLQREGLVERTVVERDRRGVLLSLTEEGTRLVDELFPAQLDRERAALDRLTDDERERLAELLAIVLRRVDPVEY</sequence>
<dbReference type="SMART" id="SM00347">
    <property type="entry name" value="HTH_MARR"/>
    <property type="match status" value="1"/>
</dbReference>
<feature type="domain" description="HTH marR-type" evidence="1">
    <location>
        <begin position="63"/>
        <end position="196"/>
    </location>
</feature>
<dbReference type="InterPro" id="IPR036388">
    <property type="entry name" value="WH-like_DNA-bd_sf"/>
</dbReference>
<proteinExistence type="predicted"/>
<dbReference type="EMBL" id="LRIE01000054">
    <property type="protein sequence ID" value="KZM36355.1"/>
    <property type="molecule type" value="Genomic_DNA"/>
</dbReference>
<evidence type="ECO:0000313" key="2">
    <source>
        <dbReference type="EMBL" id="KZM36355.1"/>
    </source>
</evidence>
<name>A0A163SF64_9CELL</name>
<comment type="caution">
    <text evidence="2">The sequence shown here is derived from an EMBL/GenBank/DDBJ whole genome shotgun (WGS) entry which is preliminary data.</text>
</comment>